<evidence type="ECO:0000313" key="1">
    <source>
        <dbReference type="EMBL" id="CAF1488111.1"/>
    </source>
</evidence>
<comment type="caution">
    <text evidence="1">The sequence shown here is derived from an EMBL/GenBank/DDBJ whole genome shotgun (WGS) entry which is preliminary data.</text>
</comment>
<dbReference type="EMBL" id="CAJNOJ010000573">
    <property type="protein sequence ID" value="CAF1488111.1"/>
    <property type="molecule type" value="Genomic_DNA"/>
</dbReference>
<dbReference type="Proteomes" id="UP000663852">
    <property type="component" value="Unassembled WGS sequence"/>
</dbReference>
<dbReference type="InterPro" id="IPR046347">
    <property type="entry name" value="bZIP_sf"/>
</dbReference>
<evidence type="ECO:0000313" key="2">
    <source>
        <dbReference type="Proteomes" id="UP000663852"/>
    </source>
</evidence>
<name>A0A815SBV7_ADIRI</name>
<dbReference type="SUPFAM" id="SSF57959">
    <property type="entry name" value="Leucine zipper domain"/>
    <property type="match status" value="1"/>
</dbReference>
<gene>
    <name evidence="1" type="ORF">EDS130_LOCUS41848</name>
</gene>
<reference evidence="1" key="1">
    <citation type="submission" date="2021-02" db="EMBL/GenBank/DDBJ databases">
        <authorList>
            <person name="Nowell W R."/>
        </authorList>
    </citation>
    <scope>NUCLEOTIDE SEQUENCE</scope>
</reference>
<dbReference type="GO" id="GO:0003700">
    <property type="term" value="F:DNA-binding transcription factor activity"/>
    <property type="evidence" value="ECO:0007669"/>
    <property type="project" value="InterPro"/>
</dbReference>
<accession>A0A815SBV7</accession>
<proteinExistence type="predicted"/>
<sequence length="104" mass="12260">MDRYQDTQSNVVLLAGFEAATRKRKMHTTAYRRRRSAQAAKRLKYEQVQIRKILFIEINQLEEQNTYLQKEITELKSRQQSLRSNLLEITSSKENMAGNKTEVP</sequence>
<protein>
    <recommendedName>
        <fullName evidence="3">BZIP domain-containing protein</fullName>
    </recommendedName>
</protein>
<evidence type="ECO:0008006" key="3">
    <source>
        <dbReference type="Google" id="ProtNLM"/>
    </source>
</evidence>
<dbReference type="AlphaFoldDB" id="A0A815SBV7"/>
<organism evidence="1 2">
    <name type="scientific">Adineta ricciae</name>
    <name type="common">Rotifer</name>
    <dbReference type="NCBI Taxonomy" id="249248"/>
    <lineage>
        <taxon>Eukaryota</taxon>
        <taxon>Metazoa</taxon>
        <taxon>Spiralia</taxon>
        <taxon>Gnathifera</taxon>
        <taxon>Rotifera</taxon>
        <taxon>Eurotatoria</taxon>
        <taxon>Bdelloidea</taxon>
        <taxon>Adinetida</taxon>
        <taxon>Adinetidae</taxon>
        <taxon>Adineta</taxon>
    </lineage>
</organism>